<name>A0ACC5WPK6_PANGG</name>
<proteinExistence type="predicted"/>
<organism evidence="1 2">
    <name type="scientific">Pangasianodon gigas</name>
    <name type="common">Mekong giant catfish</name>
    <name type="synonym">Pangasius gigas</name>
    <dbReference type="NCBI Taxonomy" id="30993"/>
    <lineage>
        <taxon>Eukaryota</taxon>
        <taxon>Metazoa</taxon>
        <taxon>Chordata</taxon>
        <taxon>Craniata</taxon>
        <taxon>Vertebrata</taxon>
        <taxon>Euteleostomi</taxon>
        <taxon>Actinopterygii</taxon>
        <taxon>Neopterygii</taxon>
        <taxon>Teleostei</taxon>
        <taxon>Ostariophysi</taxon>
        <taxon>Siluriformes</taxon>
        <taxon>Pangasiidae</taxon>
        <taxon>Pangasianodon</taxon>
    </lineage>
</organism>
<sequence>MSNMMSQHVAYQLFASRLGNSHSTTDSPHGLMEPVVGELQGLNVGSSNLLGLPETCPWDSDDELLGIGGIKPKSSPIPRRRSSLSCSDDEAQPPPSSSRRVSFADAFGLSLVSVKQFDTWSMCDPADPLEIDLKDAKEYYLKLLFALPLTLEELLYRVQEQKVDLESLELLPGTTTLKGTVRVLNLCFDKLVYIRTSLDCWSSHFDLLAEYVPESSQGVTDCFSFKLTLVPPFGEQGERVDFCIRYETPFGTFWANNSGQNYVLFCHEKAKEQDENEKLKPKSCLKPSRHSSTTSTTSNAEEIPEIILNCGIAAVTEPVGVKEEKLQEEHMNLKEENSKNCSRRKRRKAARMAKLQQYFAQRDGKDLQQTEIDTDEVDVPVPAIDEAPLKLSSPQTNVSSLLAEPRNNEGQKSIAGSMDVDKNQVPDAQTQTEERDNIPIIHPELITSKSQTRQPPLDSVNSHKSVVDSQLLESSQDEETVTSQPVSHKCQTSDKSIVKTVEKAWECFEKCAMEKMGSTADTNNSVGKTSHVDNTLLENNQGSWSFGHHYTFETVVAPLYHQVFERMENDIRGVKNSTSKADESAGKIEDGSLRVVTYPSVATRSNPEILAKHVNDDDYHGACKETFPERLHNTQSASENALSVPNVKTKLVAEIVFQDTALPDITDNLLDANISESETTQAVVPIETQHASNSQPSVSWEESSIDQTEQTPEMIILQSECSDDREYSLDNKPPYSGYSLNTIQQELICIDSAILPTQSEVDITAAKPTPAIVSENPQSEDRSVTQTSFETRISDEINNMQDKEAQTSERTLNTRIKCLEESYTPMPGPTLFHSDISSNVTPKMIQSDASSPSQDLTQVTIQPQIPATILFTPSLEVTGAIVPQLQTTEDTNLIQKTTNTCQNSDSSHHVGSETESNPSDRNDVDSWEEMENETFQTEILHMGPEDTAEDRISQNFIDVSQINKNKEHRSSHFNFPDEITDFDDLLVKDMAMSNISSNPDNPEDASQELTDRTESQSEEVKEIREVEKRLEEKEEQEDQVEKEQESGEKVELGNEDKFKDGPYYTEDDEEEVKKDDKEKDAEPRRNQVEWEDEKALEAEIEEQEMVSGVMSAATLQSIPNIDSFIRDIHLHVRQEQQNTGLEQTSEEPVSESHSTGEEEESFCGNDSSQQALTLSSDVAFSDQVEEIENISEFVDQEEDVCCQIEKKHVVEDAIGEVDAVPEKQERDCFNEQSENMDDSASTESLTDDEMELYLLRLKNTQQSGLKDAISMGKRHSISRTWTIPSPMPSISEYLDEDQPNALLDDLTNEEMIELERAALPLLDEEQEVTQPNLLWWREFFSSDNMPKMILYTLLFVVFLITTYICDFIACFGLYLLALYWLYFQVQREPLKGT</sequence>
<reference evidence="1 2" key="1">
    <citation type="journal article" date="2022" name="bioRxiv">
        <title>An ancient truncated duplication of the anti-Mullerian hormone receptor type 2 gene is a potential conserved master sex determinant in the Pangasiidae catfish family.</title>
        <authorList>
            <person name="Wen M."/>
            <person name="Pan Q."/>
            <person name="Jouanno E."/>
            <person name="Montfort J."/>
            <person name="Zahm M."/>
            <person name="Cabau C."/>
            <person name="Klopp C."/>
            <person name="Iampietro C."/>
            <person name="Roques C."/>
            <person name="Bouchez O."/>
            <person name="Castinel A."/>
            <person name="Donnadieu C."/>
            <person name="Parrinello H."/>
            <person name="Poncet C."/>
            <person name="Belmonte E."/>
            <person name="Gautier V."/>
            <person name="Avarre J.-C."/>
            <person name="Dugue R."/>
            <person name="Gustiano R."/>
            <person name="Ha T.T.T."/>
            <person name="Campet M."/>
            <person name="Sriphairoj K."/>
            <person name="Ribolli J."/>
            <person name="de Almeida F.L."/>
            <person name="Desvignes T."/>
            <person name="Postlethwait J.H."/>
            <person name="Bucao C.F."/>
            <person name="Robinson-Rechavi M."/>
            <person name="Bobe J."/>
            <person name="Herpin A."/>
            <person name="Guiguen Y."/>
        </authorList>
    </citation>
    <scope>NUCLEOTIDE SEQUENCE [LARGE SCALE GENOMIC DNA]</scope>
    <source>
        <strain evidence="1">YG-Dec2019</strain>
    </source>
</reference>
<protein>
    <submittedName>
        <fullName evidence="1">Uncharacterized protein</fullName>
    </submittedName>
</protein>
<dbReference type="Proteomes" id="UP000829447">
    <property type="component" value="Linkage Group LG7"/>
</dbReference>
<accession>A0ACC5WPK6</accession>
<dbReference type="EMBL" id="CM040460">
    <property type="protein sequence ID" value="MCI4380250.1"/>
    <property type="molecule type" value="Genomic_DNA"/>
</dbReference>
<evidence type="ECO:0000313" key="1">
    <source>
        <dbReference type="EMBL" id="MCI4380250.1"/>
    </source>
</evidence>
<comment type="caution">
    <text evidence="1">The sequence shown here is derived from an EMBL/GenBank/DDBJ whole genome shotgun (WGS) entry which is preliminary data.</text>
</comment>
<keyword evidence="2" id="KW-1185">Reference proteome</keyword>
<gene>
    <name evidence="1" type="ORF">PGIGA_G00237640</name>
</gene>
<evidence type="ECO:0000313" key="2">
    <source>
        <dbReference type="Proteomes" id="UP000829447"/>
    </source>
</evidence>